<gene>
    <name evidence="2" type="ORF">IC761_18885</name>
</gene>
<dbReference type="AlphaFoldDB" id="A0A7S9CZV6"/>
<name>A0A7S9CZV6_9BRAD</name>
<keyword evidence="1" id="KW-1133">Transmembrane helix</keyword>
<evidence type="ECO:0000313" key="2">
    <source>
        <dbReference type="EMBL" id="QPF88607.1"/>
    </source>
</evidence>
<dbReference type="EMBL" id="CP061379">
    <property type="protein sequence ID" value="QPF88607.1"/>
    <property type="molecule type" value="Genomic_DNA"/>
</dbReference>
<keyword evidence="1" id="KW-0812">Transmembrane</keyword>
<reference evidence="2 3" key="1">
    <citation type="submission" date="2020-09" db="EMBL/GenBank/DDBJ databases">
        <title>Complete genomes of bradyrhizobia occurring on native shrubby legumes in Australia.</title>
        <authorList>
            <person name="Lafay B."/>
        </authorList>
    </citation>
    <scope>NUCLEOTIDE SEQUENCE [LARGE SCALE GENOMIC DNA]</scope>
    <source>
        <strain evidence="2 3">BDV5040</strain>
    </source>
</reference>
<feature type="transmembrane region" description="Helical" evidence="1">
    <location>
        <begin position="28"/>
        <end position="45"/>
    </location>
</feature>
<evidence type="ECO:0000256" key="1">
    <source>
        <dbReference type="SAM" id="Phobius"/>
    </source>
</evidence>
<accession>A0A7S9CZV6</accession>
<organism evidence="2 3">
    <name type="scientific">Bradyrhizobium commune</name>
    <dbReference type="NCBI Taxonomy" id="83627"/>
    <lineage>
        <taxon>Bacteria</taxon>
        <taxon>Pseudomonadati</taxon>
        <taxon>Pseudomonadota</taxon>
        <taxon>Alphaproteobacteria</taxon>
        <taxon>Hyphomicrobiales</taxon>
        <taxon>Nitrobacteraceae</taxon>
        <taxon>Bradyrhizobium</taxon>
    </lineage>
</organism>
<feature type="transmembrane region" description="Helical" evidence="1">
    <location>
        <begin position="172"/>
        <end position="190"/>
    </location>
</feature>
<protein>
    <submittedName>
        <fullName evidence="2">Uncharacterized protein</fullName>
    </submittedName>
</protein>
<feature type="transmembrane region" description="Helical" evidence="1">
    <location>
        <begin position="221"/>
        <end position="240"/>
    </location>
</feature>
<evidence type="ECO:0000313" key="3">
    <source>
        <dbReference type="Proteomes" id="UP000594621"/>
    </source>
</evidence>
<keyword evidence="3" id="KW-1185">Reference proteome</keyword>
<keyword evidence="1" id="KW-0472">Membrane</keyword>
<feature type="transmembrane region" description="Helical" evidence="1">
    <location>
        <begin position="97"/>
        <end position="116"/>
    </location>
</feature>
<sequence>MASATDWRKEKLASLLQAASHAISRARYVFLTSNVAGILILAGLFNSTFPWLRNAIDRAVTMSPQPPHLTHLQKVLYEDLWTLSVPLLGVKVSVDDLSVIGSSALLVIAIWQYYCVRRENHVIDVITKEAEKAESDKECRGYLYHGVAHYFVFTTRYFDDVTLNKQRAGATVALSILFFMPAWIPLLNVLSDCYTLFFPYKGSLTFVQTWDTLSTNERWEAVLRMFFAIVVGSFSLLYCVRCRELDGQTRVNVEKMRHLV</sequence>
<proteinExistence type="predicted"/>
<dbReference type="Proteomes" id="UP000594621">
    <property type="component" value="Chromosome"/>
</dbReference>
<dbReference type="RefSeq" id="WP_195798160.1">
    <property type="nucleotide sequence ID" value="NZ_CP061379.1"/>
</dbReference>
<dbReference type="KEGG" id="bcou:IC761_18885"/>